<dbReference type="PANTHER" id="PTHR11614">
    <property type="entry name" value="PHOSPHOLIPASE-RELATED"/>
    <property type="match status" value="1"/>
</dbReference>
<sequence>MVEKKCPLGCLLIHGYTSSLDTIRGNREWLEKENIPYAMPILRGHGGKPEDLIGVSWEDWYDDATHACDELVQQCEKIIIIGVSMGALITLKLGLNRKDFLLAQILVAPALKFKSPLIYLLPILAKIFKFWPAPSPFNDPQCATANTNYPRFSTDSFMSLFELTKNVEKKLSAVTIPTIILHSRKDSIISPDSAEIIYKTISSRDKKIMWFEKSGHEMMQDLEADLVIAAIREYVLEKRTVLMKEETNPHP</sequence>
<dbReference type="Pfam" id="PF12146">
    <property type="entry name" value="Hydrolase_4"/>
    <property type="match status" value="1"/>
</dbReference>
<evidence type="ECO:0000313" key="3">
    <source>
        <dbReference type="Proteomes" id="UP001594351"/>
    </source>
</evidence>
<accession>A0ABV6YV99</accession>
<proteinExistence type="predicted"/>
<dbReference type="InterPro" id="IPR051044">
    <property type="entry name" value="MAG_DAG_Lipase"/>
</dbReference>
<feature type="domain" description="Serine aminopeptidase S33" evidence="1">
    <location>
        <begin position="10"/>
        <end position="222"/>
    </location>
</feature>
<dbReference type="InterPro" id="IPR022742">
    <property type="entry name" value="Hydrolase_4"/>
</dbReference>
<comment type="caution">
    <text evidence="2">The sequence shown here is derived from an EMBL/GenBank/DDBJ whole genome shotgun (WGS) entry which is preliminary data.</text>
</comment>
<dbReference type="EMBL" id="JBHPBY010000078">
    <property type="protein sequence ID" value="MFC1850132.1"/>
    <property type="molecule type" value="Genomic_DNA"/>
</dbReference>
<evidence type="ECO:0000259" key="1">
    <source>
        <dbReference type="Pfam" id="PF12146"/>
    </source>
</evidence>
<organism evidence="2 3">
    <name type="scientific">candidate division CSSED10-310 bacterium</name>
    <dbReference type="NCBI Taxonomy" id="2855610"/>
    <lineage>
        <taxon>Bacteria</taxon>
        <taxon>Bacteria division CSSED10-310</taxon>
    </lineage>
</organism>
<dbReference type="Gene3D" id="3.40.50.1820">
    <property type="entry name" value="alpha/beta hydrolase"/>
    <property type="match status" value="1"/>
</dbReference>
<keyword evidence="3" id="KW-1185">Reference proteome</keyword>
<gene>
    <name evidence="2" type="ORF">ACFL27_08075</name>
</gene>
<dbReference type="InterPro" id="IPR029058">
    <property type="entry name" value="AB_hydrolase_fold"/>
</dbReference>
<keyword evidence="2" id="KW-0378">Hydrolase</keyword>
<dbReference type="GO" id="GO:0016787">
    <property type="term" value="F:hydrolase activity"/>
    <property type="evidence" value="ECO:0007669"/>
    <property type="project" value="UniProtKB-KW"/>
</dbReference>
<dbReference type="InterPro" id="IPR012354">
    <property type="entry name" value="Esterase_lipase"/>
</dbReference>
<protein>
    <submittedName>
        <fullName evidence="2">Alpha/beta hydrolase</fullName>
    </submittedName>
</protein>
<dbReference type="SUPFAM" id="SSF53474">
    <property type="entry name" value="alpha/beta-Hydrolases"/>
    <property type="match status" value="1"/>
</dbReference>
<reference evidence="2 3" key="1">
    <citation type="submission" date="2024-09" db="EMBL/GenBank/DDBJ databases">
        <title>Laminarin stimulates single cell rates of sulfate reduction while oxygen inhibits transcriptomic activity in coastal marine sediment.</title>
        <authorList>
            <person name="Lindsay M."/>
            <person name="Orcutt B."/>
            <person name="Emerson D."/>
            <person name="Stepanauskas R."/>
            <person name="D'Angelo T."/>
        </authorList>
    </citation>
    <scope>NUCLEOTIDE SEQUENCE [LARGE SCALE GENOMIC DNA]</scope>
    <source>
        <strain evidence="2">SAG AM-311-K15</strain>
    </source>
</reference>
<name>A0ABV6YV99_UNCC1</name>
<dbReference type="PIRSF" id="PIRSF017388">
    <property type="entry name" value="Esterase_lipase"/>
    <property type="match status" value="1"/>
</dbReference>
<evidence type="ECO:0000313" key="2">
    <source>
        <dbReference type="EMBL" id="MFC1850132.1"/>
    </source>
</evidence>
<dbReference type="Proteomes" id="UP001594351">
    <property type="component" value="Unassembled WGS sequence"/>
</dbReference>